<accession>A0A4R8R9J5</accession>
<feature type="region of interest" description="Disordered" evidence="1">
    <location>
        <begin position="1"/>
        <end position="77"/>
    </location>
</feature>
<keyword evidence="3" id="KW-1185">Reference proteome</keyword>
<dbReference type="Proteomes" id="UP000295703">
    <property type="component" value="Unassembled WGS sequence"/>
</dbReference>
<protein>
    <submittedName>
        <fullName evidence="2">Uncharacterized protein</fullName>
    </submittedName>
</protein>
<reference evidence="2 3" key="1">
    <citation type="submission" date="2018-12" db="EMBL/GenBank/DDBJ databases">
        <title>Genome sequence and assembly of Colletotrichum trifolii.</title>
        <authorList>
            <person name="Gan P."/>
            <person name="Shirasu K."/>
        </authorList>
    </citation>
    <scope>NUCLEOTIDE SEQUENCE [LARGE SCALE GENOMIC DNA]</scope>
    <source>
        <strain evidence="2 3">543-2</strain>
    </source>
</reference>
<evidence type="ECO:0000313" key="3">
    <source>
        <dbReference type="Proteomes" id="UP000295703"/>
    </source>
</evidence>
<gene>
    <name evidence="2" type="ORF">CTRI78_v007645</name>
</gene>
<sequence>MIRRTTPEGPETDNASVNGEDRSPQLVDIGGLLSASNGPSRLEKGEQPFENTSAQGPDEIGSSAEKEDGKDVELHEAPALRGPDYETLRRYGFDHGVRPKIALTNPEKS</sequence>
<dbReference type="AlphaFoldDB" id="A0A4R8R9J5"/>
<proteinExistence type="predicted"/>
<dbReference type="EMBL" id="RYZW01000083">
    <property type="protein sequence ID" value="TDZ51528.1"/>
    <property type="molecule type" value="Genomic_DNA"/>
</dbReference>
<comment type="caution">
    <text evidence="2">The sequence shown here is derived from an EMBL/GenBank/DDBJ whole genome shotgun (WGS) entry which is preliminary data.</text>
</comment>
<evidence type="ECO:0000313" key="2">
    <source>
        <dbReference type="EMBL" id="TDZ51528.1"/>
    </source>
</evidence>
<name>A0A4R8R9J5_COLTR</name>
<organism evidence="2 3">
    <name type="scientific">Colletotrichum trifolii</name>
    <dbReference type="NCBI Taxonomy" id="5466"/>
    <lineage>
        <taxon>Eukaryota</taxon>
        <taxon>Fungi</taxon>
        <taxon>Dikarya</taxon>
        <taxon>Ascomycota</taxon>
        <taxon>Pezizomycotina</taxon>
        <taxon>Sordariomycetes</taxon>
        <taxon>Hypocreomycetidae</taxon>
        <taxon>Glomerellales</taxon>
        <taxon>Glomerellaceae</taxon>
        <taxon>Colletotrichum</taxon>
        <taxon>Colletotrichum orbiculare species complex</taxon>
    </lineage>
</organism>
<evidence type="ECO:0000256" key="1">
    <source>
        <dbReference type="SAM" id="MobiDB-lite"/>
    </source>
</evidence>
<feature type="compositionally biased region" description="Basic and acidic residues" evidence="1">
    <location>
        <begin position="64"/>
        <end position="77"/>
    </location>
</feature>